<gene>
    <name evidence="1" type="ORF">B2M20_10550</name>
</gene>
<dbReference type="AlphaFoldDB" id="A0A1V4HYJ1"/>
<proteinExistence type="predicted"/>
<comment type="caution">
    <text evidence="1">The sequence shown here is derived from an EMBL/GenBank/DDBJ whole genome shotgun (WGS) entry which is preliminary data.</text>
</comment>
<dbReference type="RefSeq" id="WP_079446975.1">
    <property type="nucleotide sequence ID" value="NZ_MWPQ01000040.1"/>
</dbReference>
<evidence type="ECO:0000313" key="1">
    <source>
        <dbReference type="EMBL" id="OPH82945.1"/>
    </source>
</evidence>
<name>A0A1V4HYJ1_NITVU</name>
<dbReference type="OrthoDB" id="8265509at2"/>
<protein>
    <submittedName>
        <fullName evidence="1">Uncharacterized protein</fullName>
    </submittedName>
</protein>
<dbReference type="Proteomes" id="UP000189940">
    <property type="component" value="Unassembled WGS sequence"/>
</dbReference>
<evidence type="ECO:0000313" key="2">
    <source>
        <dbReference type="Proteomes" id="UP000189940"/>
    </source>
</evidence>
<dbReference type="EMBL" id="MWPQ01000040">
    <property type="protein sequence ID" value="OPH82945.1"/>
    <property type="molecule type" value="Genomic_DNA"/>
</dbReference>
<organism evidence="1 2">
    <name type="scientific">Nitrobacter vulgaris</name>
    <dbReference type="NCBI Taxonomy" id="29421"/>
    <lineage>
        <taxon>Bacteria</taxon>
        <taxon>Pseudomonadati</taxon>
        <taxon>Pseudomonadota</taxon>
        <taxon>Alphaproteobacteria</taxon>
        <taxon>Hyphomicrobiales</taxon>
        <taxon>Nitrobacteraceae</taxon>
        <taxon>Nitrobacter</taxon>
    </lineage>
</organism>
<reference evidence="1 2" key="1">
    <citation type="submission" date="2017-02" db="EMBL/GenBank/DDBJ databases">
        <title>Genome sequence of the nitrite-oxidizing bacterium Nitrobacter vulgaris strain Ab1.</title>
        <authorList>
            <person name="Mellbye B.L."/>
            <person name="Davis E.W."/>
            <person name="Spieck E."/>
            <person name="Chang J.H."/>
            <person name="Bottomley P.J."/>
            <person name="Sayavedra-Soto L.A."/>
        </authorList>
    </citation>
    <scope>NUCLEOTIDE SEQUENCE [LARGE SCALE GENOMIC DNA]</scope>
    <source>
        <strain evidence="1 2">Ab1</strain>
    </source>
</reference>
<sequence>MDVEAGIKGRLSNRHLAEGQKRVPGRSGSYGARWIVSLNPAGLAIVVGDTRIVTAVGRPSDVNLIFARCLDRETEWRIGATNPTSGERTKYARQFGQMFSGTLTYSGGMFEKLRYADG</sequence>
<keyword evidence="2" id="KW-1185">Reference proteome</keyword>
<accession>A0A1V4HYJ1</accession>